<dbReference type="InterPro" id="IPR014001">
    <property type="entry name" value="Helicase_ATP-bd"/>
</dbReference>
<dbReference type="Gene3D" id="3.40.50.300">
    <property type="entry name" value="P-loop containing nucleotide triphosphate hydrolases"/>
    <property type="match status" value="2"/>
</dbReference>
<dbReference type="NCBIfam" id="NF004066">
    <property type="entry name" value="PRK05580.1-3"/>
    <property type="match status" value="1"/>
</dbReference>
<evidence type="ECO:0000256" key="8">
    <source>
        <dbReference type="ARBA" id="ARBA00022840"/>
    </source>
</evidence>
<evidence type="ECO:0000259" key="13">
    <source>
        <dbReference type="PROSITE" id="PS51192"/>
    </source>
</evidence>
<dbReference type="Pfam" id="PF18319">
    <property type="entry name" value="Zn_ribbon_PriA"/>
    <property type="match status" value="1"/>
</dbReference>
<feature type="binding site" evidence="12">
    <location>
        <position position="610"/>
    </location>
    <ligand>
        <name>Zn(2+)</name>
        <dbReference type="ChEBI" id="CHEBI:29105"/>
        <label>2</label>
    </ligand>
</feature>
<organism evidence="15 16">
    <name type="scientific">Paenibacillus agilis</name>
    <dbReference type="NCBI Taxonomy" id="3020863"/>
    <lineage>
        <taxon>Bacteria</taxon>
        <taxon>Bacillati</taxon>
        <taxon>Bacillota</taxon>
        <taxon>Bacilli</taxon>
        <taxon>Bacillales</taxon>
        <taxon>Paenibacillaceae</taxon>
        <taxon>Paenibacillus</taxon>
    </lineage>
</organism>
<dbReference type="PROSITE" id="PS51194">
    <property type="entry name" value="HELICASE_CTER"/>
    <property type="match status" value="1"/>
</dbReference>
<comment type="cofactor">
    <cofactor evidence="12">
        <name>Zn(2+)</name>
        <dbReference type="ChEBI" id="CHEBI:29105"/>
    </cofactor>
    <text evidence="12">Binds 2 zinc ions per subunit.</text>
</comment>
<gene>
    <name evidence="12 15" type="primary">priA</name>
    <name evidence="15" type="ORF">FPZ44_14525</name>
</gene>
<keyword evidence="8 12" id="KW-0067">ATP-binding</keyword>
<dbReference type="PANTHER" id="PTHR30580:SF0">
    <property type="entry name" value="PRIMOSOMAL PROTEIN N"/>
    <property type="match status" value="1"/>
</dbReference>
<comment type="catalytic activity">
    <reaction evidence="12">
        <text>Couples ATP hydrolysis with the unwinding of duplex DNA by translocating in the 3'-5' direction.</text>
        <dbReference type="EC" id="5.6.2.4"/>
    </reaction>
</comment>
<dbReference type="Pfam" id="PF17764">
    <property type="entry name" value="PriA_3primeBD"/>
    <property type="match status" value="1"/>
</dbReference>
<feature type="binding site" evidence="12">
    <location>
        <position position="613"/>
    </location>
    <ligand>
        <name>Zn(2+)</name>
        <dbReference type="ChEBI" id="CHEBI:29105"/>
        <label>2</label>
    </ligand>
</feature>
<dbReference type="HAMAP" id="MF_00983">
    <property type="entry name" value="PriA"/>
    <property type="match status" value="1"/>
</dbReference>
<feature type="binding site" evidence="12">
    <location>
        <position position="623"/>
    </location>
    <ligand>
        <name>Zn(2+)</name>
        <dbReference type="ChEBI" id="CHEBI:29105"/>
        <label>1</label>
    </ligand>
</feature>
<dbReference type="PROSITE" id="PS51192">
    <property type="entry name" value="HELICASE_ATP_BIND_1"/>
    <property type="match status" value="1"/>
</dbReference>
<dbReference type="CDD" id="cd18804">
    <property type="entry name" value="SF2_C_priA"/>
    <property type="match status" value="1"/>
</dbReference>
<dbReference type="GO" id="GO:0003677">
    <property type="term" value="F:DNA binding"/>
    <property type="evidence" value="ECO:0007669"/>
    <property type="project" value="UniProtKB-UniRule"/>
</dbReference>
<evidence type="ECO:0000256" key="11">
    <source>
        <dbReference type="ARBA" id="ARBA00048988"/>
    </source>
</evidence>
<dbReference type="CDD" id="cd17929">
    <property type="entry name" value="DEXHc_priA"/>
    <property type="match status" value="1"/>
</dbReference>
<dbReference type="GO" id="GO:0006269">
    <property type="term" value="P:DNA replication, synthesis of primer"/>
    <property type="evidence" value="ECO:0007669"/>
    <property type="project" value="UniProtKB-KW"/>
</dbReference>
<dbReference type="InterPro" id="IPR041236">
    <property type="entry name" value="PriA_C"/>
</dbReference>
<dbReference type="Pfam" id="PF18074">
    <property type="entry name" value="PriA_C"/>
    <property type="match status" value="1"/>
</dbReference>
<dbReference type="InterPro" id="IPR011545">
    <property type="entry name" value="DEAD/DEAH_box_helicase_dom"/>
</dbReference>
<dbReference type="InterPro" id="IPR027417">
    <property type="entry name" value="P-loop_NTPase"/>
</dbReference>
<comment type="catalytic activity">
    <reaction evidence="11 12">
        <text>ATP + H2O = ADP + phosphate + H(+)</text>
        <dbReference type="Rhea" id="RHEA:13065"/>
        <dbReference type="ChEBI" id="CHEBI:15377"/>
        <dbReference type="ChEBI" id="CHEBI:15378"/>
        <dbReference type="ChEBI" id="CHEBI:30616"/>
        <dbReference type="ChEBI" id="CHEBI:43474"/>
        <dbReference type="ChEBI" id="CHEBI:456216"/>
        <dbReference type="EC" id="5.6.2.4"/>
    </reaction>
</comment>
<dbReference type="InterPro" id="IPR040498">
    <property type="entry name" value="PriA_CRR"/>
</dbReference>
<evidence type="ECO:0000256" key="2">
    <source>
        <dbReference type="ARBA" id="ARBA00022705"/>
    </source>
</evidence>
<evidence type="ECO:0000256" key="12">
    <source>
        <dbReference type="HAMAP-Rule" id="MF_00983"/>
    </source>
</evidence>
<accession>A0A559J2P9</accession>
<evidence type="ECO:0000256" key="10">
    <source>
        <dbReference type="ARBA" id="ARBA00023235"/>
    </source>
</evidence>
<dbReference type="Gene3D" id="3.40.1440.60">
    <property type="entry name" value="PriA, 3(prime) DNA-binding domain"/>
    <property type="match status" value="1"/>
</dbReference>
<feature type="binding site" evidence="12">
    <location>
        <position position="583"/>
    </location>
    <ligand>
        <name>Zn(2+)</name>
        <dbReference type="ChEBI" id="CHEBI:29105"/>
        <label>1</label>
    </ligand>
</feature>
<dbReference type="SMART" id="SM00490">
    <property type="entry name" value="HELICc"/>
    <property type="match status" value="1"/>
</dbReference>
<dbReference type="NCBIfam" id="TIGR00595">
    <property type="entry name" value="priA"/>
    <property type="match status" value="1"/>
</dbReference>
<dbReference type="InterPro" id="IPR005259">
    <property type="entry name" value="PriA"/>
</dbReference>
<dbReference type="FunFam" id="3.40.50.300:FF:000489">
    <property type="entry name" value="Primosome assembly protein PriA"/>
    <property type="match status" value="1"/>
</dbReference>
<comment type="function">
    <text evidence="12">Initiates the restart of stalled replication forks, which reloads the replicative helicase on sites other than the origin of replication. Recognizes and binds to abandoned replication forks and remodels them to uncover a helicase loading site. Promotes assembly of the primosome at these replication forks.</text>
</comment>
<keyword evidence="4 12" id="KW-0547">Nucleotide-binding</keyword>
<dbReference type="Proteomes" id="UP000318102">
    <property type="component" value="Unassembled WGS sequence"/>
</dbReference>
<dbReference type="Pfam" id="PF00270">
    <property type="entry name" value="DEAD"/>
    <property type="match status" value="1"/>
</dbReference>
<keyword evidence="10 12" id="KW-0413">Isomerase</keyword>
<dbReference type="InterPro" id="IPR042115">
    <property type="entry name" value="PriA_3primeBD_sf"/>
</dbReference>
<reference evidence="15 16" key="1">
    <citation type="submission" date="2019-07" db="EMBL/GenBank/DDBJ databases">
        <authorList>
            <person name="Kim J."/>
        </authorList>
    </citation>
    <scope>NUCLEOTIDE SEQUENCE [LARGE SCALE GENOMIC DNA]</scope>
    <source>
        <strain evidence="15 16">N4</strain>
    </source>
</reference>
<evidence type="ECO:0000313" key="16">
    <source>
        <dbReference type="Proteomes" id="UP000318102"/>
    </source>
</evidence>
<dbReference type="Pfam" id="PF00271">
    <property type="entry name" value="Helicase_C"/>
    <property type="match status" value="1"/>
</dbReference>
<evidence type="ECO:0000256" key="7">
    <source>
        <dbReference type="ARBA" id="ARBA00022833"/>
    </source>
</evidence>
<dbReference type="GO" id="GO:0008270">
    <property type="term" value="F:zinc ion binding"/>
    <property type="evidence" value="ECO:0007669"/>
    <property type="project" value="UniProtKB-UniRule"/>
</dbReference>
<name>A0A559J2P9_9BACL</name>
<comment type="caution">
    <text evidence="15">The sequence shown here is derived from an EMBL/GenBank/DDBJ whole genome shotgun (WGS) entry which is preliminary data.</text>
</comment>
<evidence type="ECO:0000256" key="5">
    <source>
        <dbReference type="ARBA" id="ARBA00022801"/>
    </source>
</evidence>
<protein>
    <recommendedName>
        <fullName evidence="12">Replication restart protein PriA</fullName>
    </recommendedName>
    <alternativeName>
        <fullName evidence="12">ATP-dependent DNA helicase PriA</fullName>
        <ecNumber evidence="12">5.6.2.4</ecNumber>
    </alternativeName>
    <alternativeName>
        <fullName evidence="12">DNA 3'-5' helicase PriA</fullName>
    </alternativeName>
</protein>
<dbReference type="GO" id="GO:0043138">
    <property type="term" value="F:3'-5' DNA helicase activity"/>
    <property type="evidence" value="ECO:0007669"/>
    <property type="project" value="UniProtKB-EC"/>
</dbReference>
<feature type="binding site" evidence="12">
    <location>
        <position position="626"/>
    </location>
    <ligand>
        <name>Zn(2+)</name>
        <dbReference type="ChEBI" id="CHEBI:29105"/>
        <label>1</label>
    </ligand>
</feature>
<evidence type="ECO:0000256" key="9">
    <source>
        <dbReference type="ARBA" id="ARBA00023125"/>
    </source>
</evidence>
<dbReference type="InterPro" id="IPR041222">
    <property type="entry name" value="PriA_3primeBD"/>
</dbReference>
<dbReference type="EC" id="5.6.2.4" evidence="12"/>
<keyword evidence="6 12" id="KW-0347">Helicase</keyword>
<dbReference type="OrthoDB" id="9759544at2"/>
<keyword evidence="9 12" id="KW-0238">DNA-binding</keyword>
<dbReference type="AlphaFoldDB" id="A0A559J2P9"/>
<comment type="subunit">
    <text evidence="12">Component of the replication restart primosome.</text>
</comment>
<dbReference type="SUPFAM" id="SSF52540">
    <property type="entry name" value="P-loop containing nucleoside triphosphate hydrolases"/>
    <property type="match status" value="2"/>
</dbReference>
<dbReference type="GO" id="GO:0016887">
    <property type="term" value="F:ATP hydrolysis activity"/>
    <property type="evidence" value="ECO:0007669"/>
    <property type="project" value="RHEA"/>
</dbReference>
<dbReference type="FunFam" id="3.40.1440.60:FF:000001">
    <property type="entry name" value="Primosomal protein N"/>
    <property type="match status" value="1"/>
</dbReference>
<dbReference type="SMART" id="SM00487">
    <property type="entry name" value="DEXDc"/>
    <property type="match status" value="1"/>
</dbReference>
<evidence type="ECO:0000259" key="14">
    <source>
        <dbReference type="PROSITE" id="PS51194"/>
    </source>
</evidence>
<proteinExistence type="inferred from homology"/>
<keyword evidence="16" id="KW-1185">Reference proteome</keyword>
<keyword evidence="2 12" id="KW-0235">DNA replication</keyword>
<dbReference type="GO" id="GO:0006302">
    <property type="term" value="P:double-strand break repair"/>
    <property type="evidence" value="ECO:0007669"/>
    <property type="project" value="InterPro"/>
</dbReference>
<feature type="binding site" evidence="12">
    <location>
        <position position="595"/>
    </location>
    <ligand>
        <name>Zn(2+)</name>
        <dbReference type="ChEBI" id="CHEBI:29105"/>
        <label>2</label>
    </ligand>
</feature>
<dbReference type="InterPro" id="IPR001650">
    <property type="entry name" value="Helicase_C-like"/>
</dbReference>
<dbReference type="GO" id="GO:1990077">
    <property type="term" value="C:primosome complex"/>
    <property type="evidence" value="ECO:0007669"/>
    <property type="project" value="UniProtKB-UniRule"/>
</dbReference>
<dbReference type="GO" id="GO:0006270">
    <property type="term" value="P:DNA replication initiation"/>
    <property type="evidence" value="ECO:0007669"/>
    <property type="project" value="TreeGrafter"/>
</dbReference>
<sequence>MKRCLSLTNPSDSVHIARVIVDVPSKQTDRPFDYAIPREMEPWIEIGSRVGVPFGPRTIQGIVIDRVNGTNIPSKKLKPIQQLLDLVPPLPPDLVRLAEWMSHQYVCTFTAALQVMIPSALKGRTEKALRLGTEALRLLDTQPVVDDWDENGVGADDSFWQQSDEELELGKWSGEQTLIGWLNRELLHQPMYRRLLAYVQQHEPITAEKLLQTFPYAAKAIRASLYAGWLVEIERIKDRIGVKKLKCVCLTMSEEEALAFSAGLKAKRQQETMEHLLAMNGEAPLKDLNASAVKALADKGVVQIEDREVLRDPYKERHFKPTQPLPLTDEQATVYSQLQEALDREKAKTFLLHGVTGSGKTEVYLQSIERCLASEREAIVLVPEISLTPQMVERFKGRFGAKVAVLHSRLSQGERYDEWRKIREGSVSVAIGARSAIFAPFRRIGLIIIDEEHETSYKQEETPKYHARDVAIERAVQHGAVVVLGSATPSMETYYAAKMHGYDAQARGLERPIWDVELLEMPTRVAGRPLPPVTVVDMREQLKIGNRSMFSAPLEEALEDRLAKGEQVVLLLNRRGYSTFIMCRTCGYVAQCPECDISLTYHMKTEHLRCHYCGYTERSPQTCPDCESEHIRFFGTGTQRVEEQLARRFPGIRVIRMDVDTTTEKGSHEKMLQQFRERRADVLLGTQMVAKGLDFPYVTLVGVIAADSALHMPDFRAAEKTFQLLTQVAGRAGRHHLPGEVVVQTYAPEHYSIVHASGHDYKAFSSEELRMRRARLVPPFCRLALLTMTHEELPLLVRAAENAVLRIKEIAEEWGLLKPLHGAVQAVDVFGPVASPIPRIKNKYRFQCTIKCRGEVDLPSLVSAALKTLEPMTREQGVLFHVDVDPQMMM</sequence>
<feature type="domain" description="Helicase C-terminal" evidence="14">
    <location>
        <begin position="618"/>
        <end position="801"/>
    </location>
</feature>
<comment type="similarity">
    <text evidence="12">Belongs to the helicase family. PriA subfamily.</text>
</comment>
<dbReference type="GO" id="GO:0006310">
    <property type="term" value="P:DNA recombination"/>
    <property type="evidence" value="ECO:0007669"/>
    <property type="project" value="InterPro"/>
</dbReference>
<dbReference type="PANTHER" id="PTHR30580">
    <property type="entry name" value="PRIMOSOMAL PROTEIN N"/>
    <property type="match status" value="1"/>
</dbReference>
<evidence type="ECO:0000313" key="15">
    <source>
        <dbReference type="EMBL" id="TVX94159.1"/>
    </source>
</evidence>
<dbReference type="EMBL" id="VNJK01000001">
    <property type="protein sequence ID" value="TVX94159.1"/>
    <property type="molecule type" value="Genomic_DNA"/>
</dbReference>
<keyword evidence="5 12" id="KW-0378">Hydrolase</keyword>
<evidence type="ECO:0000256" key="4">
    <source>
        <dbReference type="ARBA" id="ARBA00022741"/>
    </source>
</evidence>
<evidence type="ECO:0000256" key="6">
    <source>
        <dbReference type="ARBA" id="ARBA00022806"/>
    </source>
</evidence>
<keyword evidence="3 12" id="KW-0479">Metal-binding</keyword>
<keyword evidence="7 12" id="KW-0862">Zinc</keyword>
<feature type="binding site" evidence="12">
    <location>
        <position position="586"/>
    </location>
    <ligand>
        <name>Zn(2+)</name>
        <dbReference type="ChEBI" id="CHEBI:29105"/>
        <label>1</label>
    </ligand>
</feature>
<keyword evidence="1 12" id="KW-0639">Primosome</keyword>
<evidence type="ECO:0000256" key="3">
    <source>
        <dbReference type="ARBA" id="ARBA00022723"/>
    </source>
</evidence>
<evidence type="ECO:0000256" key="1">
    <source>
        <dbReference type="ARBA" id="ARBA00022515"/>
    </source>
</evidence>
<dbReference type="GO" id="GO:0005524">
    <property type="term" value="F:ATP binding"/>
    <property type="evidence" value="ECO:0007669"/>
    <property type="project" value="UniProtKB-UniRule"/>
</dbReference>
<feature type="domain" description="Helicase ATP-binding" evidence="13">
    <location>
        <begin position="341"/>
        <end position="507"/>
    </location>
</feature>
<feature type="binding site" evidence="12">
    <location>
        <position position="592"/>
    </location>
    <ligand>
        <name>Zn(2+)</name>
        <dbReference type="ChEBI" id="CHEBI:29105"/>
        <label>2</label>
    </ligand>
</feature>